<evidence type="ECO:0000256" key="1">
    <source>
        <dbReference type="SAM" id="Phobius"/>
    </source>
</evidence>
<keyword evidence="1" id="KW-0472">Membrane</keyword>
<organism evidence="2 3">
    <name type="scientific">Trachymyrmex cornetzi</name>
    <dbReference type="NCBI Taxonomy" id="471704"/>
    <lineage>
        <taxon>Eukaryota</taxon>
        <taxon>Metazoa</taxon>
        <taxon>Ecdysozoa</taxon>
        <taxon>Arthropoda</taxon>
        <taxon>Hexapoda</taxon>
        <taxon>Insecta</taxon>
        <taxon>Pterygota</taxon>
        <taxon>Neoptera</taxon>
        <taxon>Endopterygota</taxon>
        <taxon>Hymenoptera</taxon>
        <taxon>Apocrita</taxon>
        <taxon>Aculeata</taxon>
        <taxon>Formicoidea</taxon>
        <taxon>Formicidae</taxon>
        <taxon>Myrmicinae</taxon>
        <taxon>Trachymyrmex</taxon>
    </lineage>
</organism>
<dbReference type="EMBL" id="KQ981153">
    <property type="protein sequence ID" value="KYN09034.1"/>
    <property type="molecule type" value="Genomic_DNA"/>
</dbReference>
<keyword evidence="1" id="KW-0812">Transmembrane</keyword>
<evidence type="ECO:0000313" key="2">
    <source>
        <dbReference type="EMBL" id="KYN09034.1"/>
    </source>
</evidence>
<gene>
    <name evidence="2" type="ORF">ALC57_19002</name>
</gene>
<reference evidence="2 3" key="1">
    <citation type="submission" date="2015-09" db="EMBL/GenBank/DDBJ databases">
        <title>Trachymyrmex cornetzi WGS genome.</title>
        <authorList>
            <person name="Nygaard S."/>
            <person name="Hu H."/>
            <person name="Boomsma J."/>
            <person name="Zhang G."/>
        </authorList>
    </citation>
    <scope>NUCLEOTIDE SEQUENCE [LARGE SCALE GENOMIC DNA]</scope>
    <source>
        <strain evidence="2">Tcor2-1</strain>
        <tissue evidence="2">Whole body</tissue>
    </source>
</reference>
<keyword evidence="1" id="KW-1133">Transmembrane helix</keyword>
<dbReference type="AlphaFoldDB" id="A0A195D9F7"/>
<feature type="transmembrane region" description="Helical" evidence="1">
    <location>
        <begin position="6"/>
        <end position="28"/>
    </location>
</feature>
<dbReference type="Proteomes" id="UP000078492">
    <property type="component" value="Unassembled WGS sequence"/>
</dbReference>
<accession>A0A195D9F7</accession>
<name>A0A195D9F7_9HYME</name>
<proteinExistence type="predicted"/>
<keyword evidence="3" id="KW-1185">Reference proteome</keyword>
<sequence>MDVSITLVIILKYLSVCIILFFSIIYFLQVKKRRTLKKLKCNLLTLDYRKGLASVNKHASAVYLSSFKLEIRFRCFLSVFVVIG</sequence>
<evidence type="ECO:0000313" key="3">
    <source>
        <dbReference type="Proteomes" id="UP000078492"/>
    </source>
</evidence>
<protein>
    <submittedName>
        <fullName evidence="2">Uncharacterized protein</fullName>
    </submittedName>
</protein>